<dbReference type="AlphaFoldDB" id="K4IEY3"/>
<dbReference type="HOGENOM" id="CLU_2094818_0_0_10"/>
<dbReference type="eggNOG" id="ENOG5032I20">
    <property type="taxonomic scope" value="Bacteria"/>
</dbReference>
<reference evidence="1" key="2">
    <citation type="submission" date="2012-09" db="EMBL/GenBank/DDBJ databases">
        <title>The complete sequence of Psychroflexus torquis an extreme psychrophile from sea-ice that is stimulated by light.</title>
        <authorList>
            <person name="Feng S."/>
            <person name="Powell S.M."/>
            <person name="Bowman J.P."/>
        </authorList>
    </citation>
    <scope>NUCLEOTIDE SEQUENCE [LARGE SCALE GENOMIC DNA]</scope>
    <source>
        <strain evidence="1">ATCC 700755</strain>
    </source>
</reference>
<evidence type="ECO:0000313" key="2">
    <source>
        <dbReference type="Proteomes" id="UP000008514"/>
    </source>
</evidence>
<reference evidence="1" key="1">
    <citation type="submission" date="2006-03" db="EMBL/GenBank/DDBJ databases">
        <authorList>
            <person name="Bowman J."/>
            <person name="Ferriera S."/>
            <person name="Johnson J."/>
            <person name="Kravitz S."/>
            <person name="Halpern A."/>
            <person name="Remington K."/>
            <person name="Beeson K."/>
            <person name="Tran B."/>
            <person name="Rogers Y.-H."/>
            <person name="Friedman R."/>
            <person name="Venter J.C."/>
        </authorList>
    </citation>
    <scope>NUCLEOTIDE SEQUENCE [LARGE SCALE GENOMIC DNA]</scope>
    <source>
        <strain evidence="1">ATCC 700755</strain>
    </source>
</reference>
<name>K4IEY3_PSYTT</name>
<evidence type="ECO:0000313" key="1">
    <source>
        <dbReference type="EMBL" id="AFU67641.1"/>
    </source>
</evidence>
<dbReference type="EMBL" id="CP003879">
    <property type="protein sequence ID" value="AFU67641.1"/>
    <property type="molecule type" value="Genomic_DNA"/>
</dbReference>
<dbReference type="OrthoDB" id="1437347at2"/>
<protein>
    <submittedName>
        <fullName evidence="1">Uncharacterized protein</fullName>
    </submittedName>
</protein>
<gene>
    <name evidence="1" type="ordered locus">P700755_000621</name>
</gene>
<dbReference type="RefSeq" id="WP_015023258.1">
    <property type="nucleotide sequence ID" value="NC_018721.1"/>
</dbReference>
<dbReference type="STRING" id="313595.P700755_000621"/>
<accession>K4IEY3</accession>
<dbReference type="Proteomes" id="UP000008514">
    <property type="component" value="Chromosome"/>
</dbReference>
<dbReference type="KEGG" id="ptq:P700755_000621"/>
<organism evidence="1 2">
    <name type="scientific">Psychroflexus torquis (strain ATCC 700755 / CIP 106069 / ACAM 623)</name>
    <dbReference type="NCBI Taxonomy" id="313595"/>
    <lineage>
        <taxon>Bacteria</taxon>
        <taxon>Pseudomonadati</taxon>
        <taxon>Bacteroidota</taxon>
        <taxon>Flavobacteriia</taxon>
        <taxon>Flavobacteriales</taxon>
        <taxon>Flavobacteriaceae</taxon>
        <taxon>Psychroflexus</taxon>
    </lineage>
</organism>
<sequence length="116" mass="13778">MKRLNLLEILKKKYPNSINPKLIYVGLFQTSKDVFLEKILDNEPERLVQHNLEQIYDKELVHFQPILQGCLFNPLIPIDDNATRFLLHMDPLSIMLNFKDVFTEDATDRLFKYIEN</sequence>
<keyword evidence="2" id="KW-1185">Reference proteome</keyword>
<proteinExistence type="predicted"/>